<evidence type="ECO:0000256" key="1">
    <source>
        <dbReference type="SAM" id="Phobius"/>
    </source>
</evidence>
<evidence type="ECO:0000313" key="2">
    <source>
        <dbReference type="EMBL" id="ABJ83909.1"/>
    </source>
</evidence>
<feature type="transmembrane region" description="Helical" evidence="1">
    <location>
        <begin position="327"/>
        <end position="348"/>
    </location>
</feature>
<keyword evidence="1" id="KW-0472">Membrane</keyword>
<feature type="transmembrane region" description="Helical" evidence="1">
    <location>
        <begin position="298"/>
        <end position="315"/>
    </location>
</feature>
<feature type="transmembrane region" description="Helical" evidence="1">
    <location>
        <begin position="399"/>
        <end position="419"/>
    </location>
</feature>
<dbReference type="HOGENOM" id="CLU_628303_0_0_0"/>
<dbReference type="KEGG" id="sus:Acid_2923"/>
<feature type="transmembrane region" description="Helical" evidence="1">
    <location>
        <begin position="234"/>
        <end position="254"/>
    </location>
</feature>
<evidence type="ECO:0008006" key="3">
    <source>
        <dbReference type="Google" id="ProtNLM"/>
    </source>
</evidence>
<feature type="transmembrane region" description="Helical" evidence="1">
    <location>
        <begin position="260"/>
        <end position="277"/>
    </location>
</feature>
<feature type="transmembrane region" description="Helical" evidence="1">
    <location>
        <begin position="118"/>
        <end position="141"/>
    </location>
</feature>
<dbReference type="Gene3D" id="1.20.210.10">
    <property type="entry name" value="Cytochrome c oxidase-like, subunit I domain"/>
    <property type="match status" value="1"/>
</dbReference>
<dbReference type="EMBL" id="CP000473">
    <property type="protein sequence ID" value="ABJ83909.1"/>
    <property type="molecule type" value="Genomic_DNA"/>
</dbReference>
<name>Q023D7_SOLUE</name>
<gene>
    <name evidence="2" type="ordered locus">Acid_2923</name>
</gene>
<dbReference type="InterPro" id="IPR036927">
    <property type="entry name" value="Cyt_c_oxase-like_su1_sf"/>
</dbReference>
<keyword evidence="1" id="KW-0812">Transmembrane</keyword>
<dbReference type="InParanoid" id="Q023D7"/>
<dbReference type="OrthoDB" id="108119at2"/>
<organism evidence="2">
    <name type="scientific">Solibacter usitatus (strain Ellin6076)</name>
    <dbReference type="NCBI Taxonomy" id="234267"/>
    <lineage>
        <taxon>Bacteria</taxon>
        <taxon>Pseudomonadati</taxon>
        <taxon>Acidobacteriota</taxon>
        <taxon>Terriglobia</taxon>
        <taxon>Bryobacterales</taxon>
        <taxon>Solibacteraceae</taxon>
        <taxon>Candidatus Solibacter</taxon>
    </lineage>
</organism>
<proteinExistence type="predicted"/>
<feature type="transmembrane region" description="Helical" evidence="1">
    <location>
        <begin position="61"/>
        <end position="81"/>
    </location>
</feature>
<reference evidence="2" key="1">
    <citation type="submission" date="2006-10" db="EMBL/GenBank/DDBJ databases">
        <title>Complete sequence of Solibacter usitatus Ellin6076.</title>
        <authorList>
            <consortium name="US DOE Joint Genome Institute"/>
            <person name="Copeland A."/>
            <person name="Lucas S."/>
            <person name="Lapidus A."/>
            <person name="Barry K."/>
            <person name="Detter J.C."/>
            <person name="Glavina del Rio T."/>
            <person name="Hammon N."/>
            <person name="Israni S."/>
            <person name="Dalin E."/>
            <person name="Tice H."/>
            <person name="Pitluck S."/>
            <person name="Thompson L.S."/>
            <person name="Brettin T."/>
            <person name="Bruce D."/>
            <person name="Han C."/>
            <person name="Tapia R."/>
            <person name="Gilna P."/>
            <person name="Schmutz J."/>
            <person name="Larimer F."/>
            <person name="Land M."/>
            <person name="Hauser L."/>
            <person name="Kyrpides N."/>
            <person name="Mikhailova N."/>
            <person name="Janssen P.H."/>
            <person name="Kuske C.R."/>
            <person name="Richardson P."/>
        </authorList>
    </citation>
    <scope>NUCLEOTIDE SEQUENCE</scope>
    <source>
        <strain evidence="2">Ellin6076</strain>
    </source>
</reference>
<feature type="transmembrane region" description="Helical" evidence="1">
    <location>
        <begin position="201"/>
        <end position="222"/>
    </location>
</feature>
<feature type="transmembrane region" description="Helical" evidence="1">
    <location>
        <begin position="93"/>
        <end position="112"/>
    </location>
</feature>
<dbReference type="eggNOG" id="ENOG5033AGA">
    <property type="taxonomic scope" value="Bacteria"/>
</dbReference>
<keyword evidence="1" id="KW-1133">Transmembrane helix</keyword>
<feature type="transmembrane region" description="Helical" evidence="1">
    <location>
        <begin position="162"/>
        <end position="189"/>
    </location>
</feature>
<protein>
    <recommendedName>
        <fullName evidence="3">NnrS family protein</fullName>
    </recommendedName>
</protein>
<dbReference type="AlphaFoldDB" id="Q023D7"/>
<accession>Q023D7</accession>
<sequence length="449" mass="48570">MVTKTAAEIEIALQRMVTIYVVTGLLFLLLPGTFLGVWNLVSISGQHALGGLSRAWLQAHGHAQIFGWLGTFIIGIGYYSLSKMGGLKPVAVSRGWTSWALWTGGVGLRWAANVSEFHWRLLLPLSAVLQLVAFLIFFATVSRHKAEPGSTKRAVIETWMKLVIAATVAFLIALLVNQVETVVLALTAAHPEIPHWLDQRYLFLAAWGFPVLAVWGFNAKWLPIFLGLREPSSTGLMAALAISAADLTAASFGYLRLATLLLLAASIVATIALNIFAKPRKPAKTLGVSASFPSFVRSAYVWLLIAAALGVYAALDDTKGGIWGASRHALTVGFLSTMVFAIGQRVLPAFCGMRLLYSKGLMWTSLTALNIGCLLRVASEIPAYEANLQAAWRILPVSAITELTAVTLFAINIGITLILPPPQPAVIRPAKIRPFRTLYEPQALIAPDH</sequence>
<dbReference type="SUPFAM" id="SSF81442">
    <property type="entry name" value="Cytochrome c oxidase subunit I-like"/>
    <property type="match status" value="1"/>
</dbReference>
<feature type="transmembrane region" description="Helical" evidence="1">
    <location>
        <begin position="20"/>
        <end position="41"/>
    </location>
</feature>
<dbReference type="STRING" id="234267.Acid_2923"/>